<sequence length="57" mass="6897">MILNSKKCTTLNYKLISTFKNYLKKSIIHFWYVDIISTSTNNSMEKLKFKMYRNKIL</sequence>
<evidence type="ECO:0000313" key="2">
    <source>
        <dbReference type="Proteomes" id="UP001319803"/>
    </source>
</evidence>
<dbReference type="EMBL" id="AP024987">
    <property type="protein sequence ID" value="BDA40130.1"/>
    <property type="molecule type" value="Genomic_DNA"/>
</dbReference>
<protein>
    <submittedName>
        <fullName evidence="1">Uncharacterized protein</fullName>
    </submittedName>
</protein>
<gene>
    <name evidence="1" type="ORF">CPARK_000096900</name>
</gene>
<proteinExistence type="predicted"/>
<dbReference type="Proteomes" id="UP001319803">
    <property type="component" value="Chromosome"/>
</dbReference>
<reference evidence="1 2" key="1">
    <citation type="submission" date="2021-08" db="EMBL/GenBank/DDBJ databases">
        <title>Endosymbiont genome of Braarudosphaera bigelowii.</title>
        <authorList>
            <person name="Suzuki S."/>
            <person name="Ishida K."/>
        </authorList>
    </citation>
    <scope>NUCLEOTIDE SEQUENCE [LARGE SCALE GENOMIC DNA]</scope>
    <source>
        <strain evidence="1">CPSB-1</strain>
    </source>
</reference>
<keyword evidence="2" id="KW-1185">Reference proteome</keyword>
<accession>A0ABM7UDJ9</accession>
<name>A0ABM7UDJ9_9CHRO</name>
<organism evidence="1 2">
    <name type="scientific">cyanobacterium endosymbiont of Braarudosphaera bigelowii</name>
    <dbReference type="NCBI Taxonomy" id="1285375"/>
    <lineage>
        <taxon>Bacteria</taxon>
        <taxon>Bacillati</taxon>
        <taxon>Cyanobacteriota</taxon>
        <taxon>Cyanophyceae</taxon>
        <taxon>Oscillatoriophycideae</taxon>
        <taxon>Chroococcales</taxon>
        <taxon>Aphanothecaceae</taxon>
        <taxon>Candidatus Atelocyanobacterium</taxon>
        <taxon>Candidatus Atelocyanobacterium thalassae</taxon>
    </lineage>
</organism>
<evidence type="ECO:0000313" key="1">
    <source>
        <dbReference type="EMBL" id="BDA40130.1"/>
    </source>
</evidence>